<dbReference type="STRING" id="4577.A0A1D6ENB7"/>
<accession>A0A1D6ENB7</accession>
<dbReference type="PANTHER" id="PTHR11909">
    <property type="entry name" value="CASEIN KINASE-RELATED"/>
    <property type="match status" value="1"/>
</dbReference>
<reference evidence="2" key="1">
    <citation type="submission" date="2015-12" db="EMBL/GenBank/DDBJ databases">
        <title>Update maize B73 reference genome by single molecule sequencing technologies.</title>
        <authorList>
            <consortium name="Maize Genome Sequencing Project"/>
            <person name="Ware D."/>
        </authorList>
    </citation>
    <scope>NUCLEOTIDE SEQUENCE [LARGE SCALE GENOMIC DNA]</scope>
    <source>
        <tissue evidence="2">Seedling</tissue>
    </source>
</reference>
<comment type="similarity">
    <text evidence="1">Belongs to the protein kinase superfamily. CK1 Ser/Thr protein kinase family. Casein kinase I subfamily.</text>
</comment>
<evidence type="ECO:0000313" key="2">
    <source>
        <dbReference type="EMBL" id="ONM21295.1"/>
    </source>
</evidence>
<dbReference type="InterPro" id="IPR011009">
    <property type="entry name" value="Kinase-like_dom_sf"/>
</dbReference>
<dbReference type="InterPro" id="IPR050235">
    <property type="entry name" value="CK1_Ser-Thr_kinase"/>
</dbReference>
<evidence type="ECO:0000256" key="1">
    <source>
        <dbReference type="ARBA" id="ARBA00005926"/>
    </source>
</evidence>
<name>A0A1D6ENB7_MAIZE</name>
<sequence length="113" mass="12843">MSGLLHGLPTVSLAWQGLKARNKKQRYEKISERKIATSTEALCCGYPTGFASYFHYYSSLRFEDAPDYQYLKRLFRDLFIREDIEGAIEDIEGPLKDIEGTLIATEGALMAIE</sequence>
<dbReference type="SUPFAM" id="SSF56112">
    <property type="entry name" value="Protein kinase-like (PK-like)"/>
    <property type="match status" value="1"/>
</dbReference>
<organism evidence="2">
    <name type="scientific">Zea mays</name>
    <name type="common">Maize</name>
    <dbReference type="NCBI Taxonomy" id="4577"/>
    <lineage>
        <taxon>Eukaryota</taxon>
        <taxon>Viridiplantae</taxon>
        <taxon>Streptophyta</taxon>
        <taxon>Embryophyta</taxon>
        <taxon>Tracheophyta</taxon>
        <taxon>Spermatophyta</taxon>
        <taxon>Magnoliopsida</taxon>
        <taxon>Liliopsida</taxon>
        <taxon>Poales</taxon>
        <taxon>Poaceae</taxon>
        <taxon>PACMAD clade</taxon>
        <taxon>Panicoideae</taxon>
        <taxon>Andropogonodae</taxon>
        <taxon>Andropogoneae</taxon>
        <taxon>Tripsacinae</taxon>
        <taxon>Zea</taxon>
    </lineage>
</organism>
<dbReference type="EMBL" id="CM007648">
    <property type="protein sequence ID" value="ONM21295.1"/>
    <property type="molecule type" value="Genomic_DNA"/>
</dbReference>
<dbReference type="AlphaFoldDB" id="A0A1D6ENB7"/>
<protein>
    <submittedName>
        <fullName evidence="2">Uncharacterized protein</fullName>
    </submittedName>
</protein>
<dbReference type="SMR" id="A0A1D6ENB7"/>
<gene>
    <name evidence="2" type="ORF">ZEAMMB73_Zm00001d005488</name>
</gene>
<proteinExistence type="inferred from homology"/>
<dbReference type="InParanoid" id="A0A1D6ENB7"/>
<dbReference type="Gene3D" id="1.10.510.10">
    <property type="entry name" value="Transferase(Phosphotransferase) domain 1"/>
    <property type="match status" value="1"/>
</dbReference>